<keyword evidence="3 6" id="KW-0812">Transmembrane</keyword>
<evidence type="ECO:0000256" key="4">
    <source>
        <dbReference type="ARBA" id="ARBA00022989"/>
    </source>
</evidence>
<dbReference type="InterPro" id="IPR050475">
    <property type="entry name" value="Prenyltransferase_related"/>
</dbReference>
<dbReference type="OrthoDB" id="9811562at2"/>
<keyword evidence="5 6" id="KW-0472">Membrane</keyword>
<evidence type="ECO:0000256" key="5">
    <source>
        <dbReference type="ARBA" id="ARBA00023136"/>
    </source>
</evidence>
<evidence type="ECO:0000256" key="3">
    <source>
        <dbReference type="ARBA" id="ARBA00022692"/>
    </source>
</evidence>
<dbReference type="CDD" id="cd13961">
    <property type="entry name" value="PT_UbiA_DGGGPS"/>
    <property type="match status" value="1"/>
</dbReference>
<feature type="transmembrane region" description="Helical" evidence="6">
    <location>
        <begin position="41"/>
        <end position="58"/>
    </location>
</feature>
<gene>
    <name evidence="7" type="ORF">DOS84_02765</name>
</gene>
<dbReference type="GO" id="GO:0016765">
    <property type="term" value="F:transferase activity, transferring alkyl or aryl (other than methyl) groups"/>
    <property type="evidence" value="ECO:0007669"/>
    <property type="project" value="InterPro"/>
</dbReference>
<keyword evidence="4 6" id="KW-1133">Transmembrane helix</keyword>
<feature type="transmembrane region" description="Helical" evidence="6">
    <location>
        <begin position="135"/>
        <end position="156"/>
    </location>
</feature>
<evidence type="ECO:0000256" key="6">
    <source>
        <dbReference type="SAM" id="Phobius"/>
    </source>
</evidence>
<dbReference type="Pfam" id="PF01040">
    <property type="entry name" value="UbiA"/>
    <property type="match status" value="1"/>
</dbReference>
<feature type="transmembrane region" description="Helical" evidence="6">
    <location>
        <begin position="168"/>
        <end position="190"/>
    </location>
</feature>
<evidence type="ECO:0000256" key="1">
    <source>
        <dbReference type="ARBA" id="ARBA00004141"/>
    </source>
</evidence>
<comment type="subcellular location">
    <subcellularLocation>
        <location evidence="1">Membrane</location>
        <topology evidence="1">Multi-pass membrane protein</topology>
    </subcellularLocation>
</comment>
<dbReference type="RefSeq" id="WP_111408596.1">
    <property type="nucleotide sequence ID" value="NZ_QKXH01000002.1"/>
</dbReference>
<feature type="transmembrane region" description="Helical" evidence="6">
    <location>
        <begin position="284"/>
        <end position="305"/>
    </location>
</feature>
<dbReference type="PANTHER" id="PTHR42723:SF1">
    <property type="entry name" value="CHLOROPHYLL SYNTHASE, CHLOROPLASTIC"/>
    <property type="match status" value="1"/>
</dbReference>
<feature type="transmembrane region" description="Helical" evidence="6">
    <location>
        <begin position="111"/>
        <end position="128"/>
    </location>
</feature>
<dbReference type="PANTHER" id="PTHR42723">
    <property type="entry name" value="CHLOROPHYLL SYNTHASE"/>
    <property type="match status" value="1"/>
</dbReference>
<dbReference type="AlphaFoldDB" id="A0A2W7UM98"/>
<evidence type="ECO:0000313" key="7">
    <source>
        <dbReference type="EMBL" id="PZX94495.1"/>
    </source>
</evidence>
<feature type="transmembrane region" description="Helical" evidence="6">
    <location>
        <begin position="223"/>
        <end position="243"/>
    </location>
</feature>
<dbReference type="Proteomes" id="UP000249177">
    <property type="component" value="Unassembled WGS sequence"/>
</dbReference>
<evidence type="ECO:0000313" key="8">
    <source>
        <dbReference type="Proteomes" id="UP000249177"/>
    </source>
</evidence>
<proteinExistence type="predicted"/>
<reference evidence="7 8" key="1">
    <citation type="submission" date="2018-06" db="EMBL/GenBank/DDBJ databases">
        <title>Flavobacterium sp IMCC34762, genome.</title>
        <authorList>
            <person name="Joung Y."/>
            <person name="Cho J."/>
            <person name="Song J."/>
        </authorList>
    </citation>
    <scope>NUCLEOTIDE SEQUENCE [LARGE SCALE GENOMIC DNA]</scope>
    <source>
        <strain evidence="7 8">IMCC34762</strain>
    </source>
</reference>
<sequence>MKYLKLIRYQNLLMLALMQLLFRYGFLNYQSIPLALNDWQYFLLVFATVMIAAGGYVINNIMDQATDNDNKPNQVVVGKSISETSAYNVYFTCTVLGVVAGFYLSNVIEKPGFAAIFIIISATLYLYATSLKQMLLIGNFIVAFLLAFSVLIIGIFDLLPVINPGNRVIMADLFSILLDYALFAFVINFIREIVKDLEDVNGDYNQGMNTLPIALGIDRTSKLVLVLSLIPLVMVIFYIKNYFFAFDLYLATLYALISIVAPLIYFAVKMLDAKKSQDFNHLSIVLKLIILFGLFSIAIVTYNILHHA</sequence>
<keyword evidence="7" id="KW-0808">Transferase</keyword>
<evidence type="ECO:0000256" key="2">
    <source>
        <dbReference type="ARBA" id="ARBA00022475"/>
    </source>
</evidence>
<organism evidence="7 8">
    <name type="scientific">Flavobacterium aquariorum</name>
    <dbReference type="NCBI Taxonomy" id="2217670"/>
    <lineage>
        <taxon>Bacteria</taxon>
        <taxon>Pseudomonadati</taxon>
        <taxon>Bacteroidota</taxon>
        <taxon>Flavobacteriia</taxon>
        <taxon>Flavobacteriales</taxon>
        <taxon>Flavobacteriaceae</taxon>
        <taxon>Flavobacterium</taxon>
    </lineage>
</organism>
<feature type="transmembrane region" description="Helical" evidence="6">
    <location>
        <begin position="87"/>
        <end position="105"/>
    </location>
</feature>
<feature type="transmembrane region" description="Helical" evidence="6">
    <location>
        <begin position="249"/>
        <end position="268"/>
    </location>
</feature>
<dbReference type="InterPro" id="IPR000537">
    <property type="entry name" value="UbiA_prenyltransferase"/>
</dbReference>
<dbReference type="Gene3D" id="1.10.357.140">
    <property type="entry name" value="UbiA prenyltransferase"/>
    <property type="match status" value="1"/>
</dbReference>
<dbReference type="GO" id="GO:0016020">
    <property type="term" value="C:membrane"/>
    <property type="evidence" value="ECO:0007669"/>
    <property type="project" value="UniProtKB-SubCell"/>
</dbReference>
<accession>A0A2W7UM98</accession>
<dbReference type="InterPro" id="IPR044878">
    <property type="entry name" value="UbiA_sf"/>
</dbReference>
<keyword evidence="2" id="KW-1003">Cell membrane</keyword>
<name>A0A2W7UM98_9FLAO</name>
<dbReference type="EMBL" id="QKXH01000002">
    <property type="protein sequence ID" value="PZX94495.1"/>
    <property type="molecule type" value="Genomic_DNA"/>
</dbReference>
<dbReference type="NCBIfam" id="NF009512">
    <property type="entry name" value="PRK12872.1-1"/>
    <property type="match status" value="1"/>
</dbReference>
<comment type="caution">
    <text evidence="7">The sequence shown here is derived from an EMBL/GenBank/DDBJ whole genome shotgun (WGS) entry which is preliminary data.</text>
</comment>
<protein>
    <submittedName>
        <fullName evidence="7">Prenyltransferase</fullName>
    </submittedName>
</protein>
<keyword evidence="8" id="KW-1185">Reference proteome</keyword>
<feature type="transmembrane region" description="Helical" evidence="6">
    <location>
        <begin position="12"/>
        <end position="29"/>
    </location>
</feature>